<dbReference type="SUPFAM" id="SSF51695">
    <property type="entry name" value="PLC-like phosphodiesterases"/>
    <property type="match status" value="1"/>
</dbReference>
<evidence type="ECO:0000259" key="1">
    <source>
        <dbReference type="PROSITE" id="PS51704"/>
    </source>
</evidence>
<dbReference type="PANTHER" id="PTHR46211:SF14">
    <property type="entry name" value="GLYCEROPHOSPHODIESTER PHOSPHODIESTERASE"/>
    <property type="match status" value="1"/>
</dbReference>
<dbReference type="RefSeq" id="WP_043065355.1">
    <property type="nucleotide sequence ID" value="NZ_BJOA01000080.1"/>
</dbReference>
<reference evidence="2 4" key="1">
    <citation type="submission" date="2015-07" db="EMBL/GenBank/DDBJ databases">
        <title>Fjat-14205 dsm 2895.</title>
        <authorList>
            <person name="Liu B."/>
            <person name="Wang J."/>
            <person name="Zhu Y."/>
            <person name="Liu G."/>
            <person name="Chen Q."/>
            <person name="Chen Z."/>
            <person name="Lan J."/>
            <person name="Che J."/>
            <person name="Ge C."/>
            <person name="Shi H."/>
            <person name="Pan Z."/>
            <person name="Liu X."/>
        </authorList>
    </citation>
    <scope>NUCLEOTIDE SEQUENCE [LARGE SCALE GENOMIC DNA]</scope>
    <source>
        <strain evidence="2 4">DSM 2895</strain>
    </source>
</reference>
<dbReference type="Proteomes" id="UP000182836">
    <property type="component" value="Unassembled WGS sequence"/>
</dbReference>
<proteinExistence type="predicted"/>
<dbReference type="InterPro" id="IPR017946">
    <property type="entry name" value="PLC-like_Pdiesterase_TIM-brl"/>
</dbReference>
<accession>A0A0D1UVT1</accession>
<dbReference type="Pfam" id="PF03009">
    <property type="entry name" value="GDPD"/>
    <property type="match status" value="1"/>
</dbReference>
<dbReference type="STRING" id="47500.AF333_26685"/>
<dbReference type="EMBL" id="LGUG01000005">
    <property type="protein sequence ID" value="KON93243.1"/>
    <property type="molecule type" value="Genomic_DNA"/>
</dbReference>
<gene>
    <name evidence="2" type="ORF">AF333_26685</name>
    <name evidence="3" type="ORF">SAMN04487909_12422</name>
</gene>
<protein>
    <submittedName>
        <fullName evidence="2">Glycerophosphodiester phosphodiesterase</fullName>
    </submittedName>
    <submittedName>
        <fullName evidence="3">Glycerophosphoryl diester phosphodiesterase</fullName>
    </submittedName>
</protein>
<evidence type="ECO:0000313" key="5">
    <source>
        <dbReference type="Proteomes" id="UP000182836"/>
    </source>
</evidence>
<name>A0A0D1UVT1_ANEMI</name>
<dbReference type="Proteomes" id="UP000037269">
    <property type="component" value="Unassembled WGS sequence"/>
</dbReference>
<reference evidence="3 5" key="2">
    <citation type="submission" date="2016-10" db="EMBL/GenBank/DDBJ databases">
        <authorList>
            <person name="de Groot N.N."/>
        </authorList>
    </citation>
    <scope>NUCLEOTIDE SEQUENCE [LARGE SCALE GENOMIC DNA]</scope>
    <source>
        <strain evidence="3 5">DSM 2895</strain>
    </source>
</reference>
<dbReference type="PANTHER" id="PTHR46211">
    <property type="entry name" value="GLYCEROPHOSPHORYL DIESTER PHOSPHODIESTERASE"/>
    <property type="match status" value="1"/>
</dbReference>
<dbReference type="AlphaFoldDB" id="A0A0D1UVT1"/>
<keyword evidence="4" id="KW-1185">Reference proteome</keyword>
<dbReference type="PROSITE" id="PS51704">
    <property type="entry name" value="GP_PDE"/>
    <property type="match status" value="1"/>
</dbReference>
<feature type="domain" description="GP-PDE" evidence="1">
    <location>
        <begin position="2"/>
        <end position="239"/>
    </location>
</feature>
<evidence type="ECO:0000313" key="2">
    <source>
        <dbReference type="EMBL" id="KON93243.1"/>
    </source>
</evidence>
<evidence type="ECO:0000313" key="4">
    <source>
        <dbReference type="Proteomes" id="UP000037269"/>
    </source>
</evidence>
<dbReference type="InterPro" id="IPR030395">
    <property type="entry name" value="GP_PDE_dom"/>
</dbReference>
<dbReference type="OrthoDB" id="384721at2"/>
<dbReference type="GeneID" id="42308715"/>
<organism evidence="2 4">
    <name type="scientific">Aneurinibacillus migulanus</name>
    <name type="common">Bacillus migulanus</name>
    <dbReference type="NCBI Taxonomy" id="47500"/>
    <lineage>
        <taxon>Bacteria</taxon>
        <taxon>Bacillati</taxon>
        <taxon>Bacillota</taxon>
        <taxon>Bacilli</taxon>
        <taxon>Bacillales</taxon>
        <taxon>Paenibacillaceae</taxon>
        <taxon>Aneurinibacillus group</taxon>
        <taxon>Aneurinibacillus</taxon>
    </lineage>
</organism>
<dbReference type="EMBL" id="FNED01000024">
    <property type="protein sequence ID" value="SDJ65926.1"/>
    <property type="molecule type" value="Genomic_DNA"/>
</dbReference>
<dbReference type="Gene3D" id="3.20.20.190">
    <property type="entry name" value="Phosphatidylinositol (PI) phosphodiesterase"/>
    <property type="match status" value="1"/>
</dbReference>
<dbReference type="GO" id="GO:0006629">
    <property type="term" value="P:lipid metabolic process"/>
    <property type="evidence" value="ECO:0007669"/>
    <property type="project" value="InterPro"/>
</dbReference>
<dbReference type="PATRIC" id="fig|47500.12.peg.894"/>
<sequence>MNICMAHRGWSGRAPENTMAAVRLALTHPGIQAMEIDVQLSKDGVPVLMHDFELGRTVKGSGMVKDYTLEELKQFDAGSWFDEAFAGEKIPSLEEVLKEVRGKLLLNIELKTAGDMYPGLEEKVADLIQRYGMEDEAYITSFDHDAVARVHELAPTLKKGLIFGGKSRLLREQLTAMGATILSIPYPYLTPDFVHEMIEEGYTVIAWTVDNPEHIRNLISFHPELQICTNHPDRMLALTNKA</sequence>
<evidence type="ECO:0000313" key="3">
    <source>
        <dbReference type="EMBL" id="SDJ65926.1"/>
    </source>
</evidence>
<dbReference type="GO" id="GO:0008081">
    <property type="term" value="F:phosphoric diester hydrolase activity"/>
    <property type="evidence" value="ECO:0007669"/>
    <property type="project" value="InterPro"/>
</dbReference>